<organism evidence="2 3">
    <name type="scientific">Acinetobacter pittii</name>
    <name type="common">Acinetobacter genomosp. 3</name>
    <dbReference type="NCBI Taxonomy" id="48296"/>
    <lineage>
        <taxon>Bacteria</taxon>
        <taxon>Pseudomonadati</taxon>
        <taxon>Pseudomonadota</taxon>
        <taxon>Gammaproteobacteria</taxon>
        <taxon>Moraxellales</taxon>
        <taxon>Moraxellaceae</taxon>
        <taxon>Acinetobacter</taxon>
        <taxon>Acinetobacter calcoaceticus/baumannii complex</taxon>
    </lineage>
</organism>
<keyword evidence="1" id="KW-1133">Transmembrane helix</keyword>
<sequence length="224" mass="25739">MGKKSKEIEDIKKIFVDLISTFLFKVIIFFLLTLVIFLLSFIGKFDIFFKYVPLSDLIYLPVIIFLFSVVESHFLKRLRNSALNKLLILSENERVTVKEIAISLTYLFNLKKKNRLTKILLVLCGVTLALLNNYYSESSLLKLSMICIVTWGLIVLKETIVEFRIRKGWFGTNKYEAKALIDFLIKNSDDIDFTDGNGKLKRTLFPDTTSSQEAVKPTEDGVTV</sequence>
<dbReference type="RefSeq" id="WP_063097889.1">
    <property type="nucleotide sequence ID" value="NZ_CP015145.1"/>
</dbReference>
<feature type="transmembrane region" description="Helical" evidence="1">
    <location>
        <begin position="116"/>
        <end position="134"/>
    </location>
</feature>
<feature type="transmembrane region" description="Helical" evidence="1">
    <location>
        <begin position="21"/>
        <end position="42"/>
    </location>
</feature>
<dbReference type="AlphaFoldDB" id="A0AB33BAZ8"/>
<gene>
    <name evidence="2" type="ORF">IEC338SC_0553</name>
</gene>
<reference evidence="2 3" key="1">
    <citation type="submission" date="2016-04" db="EMBL/GenBank/DDBJ databases">
        <title>Complete genome sequencing of OXA-72 bearing Acinetobacter pittii strain IEC338SC.</title>
        <authorList>
            <person name="Brasiliense D.M."/>
            <person name="Lima K.V."/>
            <person name="Souza C.O."/>
            <person name="Dutra L.G."/>
            <person name="Mamizuka E.M."/>
            <person name="Perez-Chaparro P.J."/>
            <person name="McCulloch J.A."/>
        </authorList>
    </citation>
    <scope>NUCLEOTIDE SEQUENCE [LARGE SCALE GENOMIC DNA]</scope>
    <source>
        <strain evidence="2 3">IEC338SC</strain>
    </source>
</reference>
<keyword evidence="1" id="KW-0812">Transmembrane</keyword>
<evidence type="ECO:0000313" key="2">
    <source>
        <dbReference type="EMBL" id="AMX17732.1"/>
    </source>
</evidence>
<dbReference type="EMBL" id="CP015145">
    <property type="protein sequence ID" value="AMX17732.1"/>
    <property type="molecule type" value="Genomic_DNA"/>
</dbReference>
<evidence type="ECO:0000313" key="3">
    <source>
        <dbReference type="Proteomes" id="UP000076152"/>
    </source>
</evidence>
<keyword evidence="1" id="KW-0472">Membrane</keyword>
<evidence type="ECO:0000256" key="1">
    <source>
        <dbReference type="SAM" id="Phobius"/>
    </source>
</evidence>
<accession>A0AB33BAZ8</accession>
<protein>
    <submittedName>
        <fullName evidence="2">Uncharacterized protein</fullName>
    </submittedName>
</protein>
<name>A0AB33BAZ8_ACIPI</name>
<dbReference type="Proteomes" id="UP000076152">
    <property type="component" value="Chromosome"/>
</dbReference>
<proteinExistence type="predicted"/>
<feature type="transmembrane region" description="Helical" evidence="1">
    <location>
        <begin position="57"/>
        <end position="75"/>
    </location>
</feature>